<dbReference type="AlphaFoldDB" id="A0A6J4LQQ8"/>
<reference evidence="1" key="1">
    <citation type="submission" date="2020-02" db="EMBL/GenBank/DDBJ databases">
        <authorList>
            <person name="Meier V. D."/>
        </authorList>
    </citation>
    <scope>NUCLEOTIDE SEQUENCE</scope>
    <source>
        <strain evidence="1">AVDCRST_MAG24</strain>
    </source>
</reference>
<sequence>GALHPRDRTRGARLRVRDLLGLHQLLHRSPALQPGEAGLLRVRDRADAAARRRRPVPGQVLHHGDAVHRLRHRDHLPLPVGPGVRLHGALRADRDGALHRHCLRRLRVRVAAGRPGLGL</sequence>
<gene>
    <name evidence="1" type="ORF">AVDCRST_MAG24-1015</name>
</gene>
<dbReference type="EMBL" id="CADCUF010000159">
    <property type="protein sequence ID" value="CAA9335467.1"/>
    <property type="molecule type" value="Genomic_DNA"/>
</dbReference>
<feature type="non-terminal residue" evidence="1">
    <location>
        <position position="119"/>
    </location>
</feature>
<organism evidence="1">
    <name type="scientific">uncultured Nocardioidaceae bacterium</name>
    <dbReference type="NCBI Taxonomy" id="253824"/>
    <lineage>
        <taxon>Bacteria</taxon>
        <taxon>Bacillati</taxon>
        <taxon>Actinomycetota</taxon>
        <taxon>Actinomycetes</taxon>
        <taxon>Propionibacteriales</taxon>
        <taxon>Nocardioidaceae</taxon>
        <taxon>environmental samples</taxon>
    </lineage>
</organism>
<protein>
    <submittedName>
        <fullName evidence="1">NADH ubiquinone oxidoreductase chain A</fullName>
        <ecNumber evidence="1">1.6.5.3</ecNumber>
    </submittedName>
</protein>
<keyword evidence="1" id="KW-0830">Ubiquinone</keyword>
<proteinExistence type="predicted"/>
<evidence type="ECO:0000313" key="1">
    <source>
        <dbReference type="EMBL" id="CAA9335467.1"/>
    </source>
</evidence>
<dbReference type="GO" id="GO:0016491">
    <property type="term" value="F:oxidoreductase activity"/>
    <property type="evidence" value="ECO:0007669"/>
    <property type="project" value="UniProtKB-KW"/>
</dbReference>
<keyword evidence="1" id="KW-0560">Oxidoreductase</keyword>
<feature type="non-terminal residue" evidence="1">
    <location>
        <position position="1"/>
    </location>
</feature>
<dbReference type="EC" id="1.6.5.3" evidence="1"/>
<accession>A0A6J4LQQ8</accession>
<name>A0A6J4LQQ8_9ACTN</name>